<dbReference type="Proteomes" id="UP000230790">
    <property type="component" value="Unassembled WGS sequence"/>
</dbReference>
<dbReference type="Gene3D" id="3.40.630.30">
    <property type="match status" value="1"/>
</dbReference>
<proteinExistence type="predicted"/>
<evidence type="ECO:0000313" key="1">
    <source>
        <dbReference type="EMBL" id="PJF47906.1"/>
    </source>
</evidence>
<sequence>MRRAMGYYIRHFKDLADHEHCEAIQAKVWGEPFVVPTNMTVTLQRHGGLAIGAFEPGPEGEQMIGFVVGFMSPTHHAGANRALSHHSHIAAVLPEKQGRGIGEALKRAQGEAVRAQGLNLITWTYDPLEAKNARLNISKLGCICRTYIRNAYGDMRDTLNAGLPSDRFEVEWWLDQRYVGGERRMANDQVRFSNLHDQLSIEIPRNFQALKRADPEAALRCRLEMRERFEQAFAQGYAVTGFTLDNERAVYTLTRLSG</sequence>
<dbReference type="InterPro" id="IPR038764">
    <property type="entry name" value="GNAT_N_AcTrfase_prd"/>
</dbReference>
<dbReference type="PANTHER" id="PTHR41700">
    <property type="entry name" value="GCN5-RELATED N-ACETYLTRANSFERASE"/>
    <property type="match status" value="1"/>
</dbReference>
<gene>
    <name evidence="1" type="ORF">CUN48_06325</name>
</gene>
<dbReference type="InterPro" id="IPR016181">
    <property type="entry name" value="Acyl_CoA_acyltransferase"/>
</dbReference>
<dbReference type="EMBL" id="PGTN01000031">
    <property type="protein sequence ID" value="PJF47906.1"/>
    <property type="molecule type" value="Genomic_DNA"/>
</dbReference>
<protein>
    <recommendedName>
        <fullName evidence="3">GNAT family N-acetyltransferase</fullName>
    </recommendedName>
</protein>
<dbReference type="AlphaFoldDB" id="A0A2M8QDM6"/>
<reference evidence="1 2" key="1">
    <citation type="submission" date="2017-11" db="EMBL/GenBank/DDBJ databases">
        <title>Evolution of Phototrophy in the Chloroflexi Phylum Driven by Horizontal Gene Transfer.</title>
        <authorList>
            <person name="Ward L.M."/>
            <person name="Hemp J."/>
            <person name="Shih P.M."/>
            <person name="Mcglynn S.E."/>
            <person name="Fischer W."/>
        </authorList>
    </citation>
    <scope>NUCLEOTIDE SEQUENCE [LARGE SCALE GENOMIC DNA]</scope>
    <source>
        <strain evidence="1">JP3_7</strain>
    </source>
</reference>
<dbReference type="SUPFAM" id="SSF55729">
    <property type="entry name" value="Acyl-CoA N-acyltransferases (Nat)"/>
    <property type="match status" value="1"/>
</dbReference>
<name>A0A2M8QDM6_9CHLR</name>
<evidence type="ECO:0000313" key="2">
    <source>
        <dbReference type="Proteomes" id="UP000230790"/>
    </source>
</evidence>
<dbReference type="PANTHER" id="PTHR41700:SF1">
    <property type="entry name" value="N-ACETYLTRANSFERASE DOMAIN-CONTAINING PROTEIN"/>
    <property type="match status" value="1"/>
</dbReference>
<accession>A0A2M8QDM6</accession>
<organism evidence="1 2">
    <name type="scientific">Candidatus Thermofonsia Clade 3 bacterium</name>
    <dbReference type="NCBI Taxonomy" id="2364212"/>
    <lineage>
        <taxon>Bacteria</taxon>
        <taxon>Bacillati</taxon>
        <taxon>Chloroflexota</taxon>
        <taxon>Candidatus Thermofontia</taxon>
        <taxon>Candidatus Thermofonsia Clade 3</taxon>
    </lineage>
</organism>
<comment type="caution">
    <text evidence="1">The sequence shown here is derived from an EMBL/GenBank/DDBJ whole genome shotgun (WGS) entry which is preliminary data.</text>
</comment>
<evidence type="ECO:0008006" key="3">
    <source>
        <dbReference type="Google" id="ProtNLM"/>
    </source>
</evidence>